<feature type="domain" description="Endonuclease/exonuclease/phosphatase" evidence="1">
    <location>
        <begin position="12"/>
        <end position="83"/>
    </location>
</feature>
<evidence type="ECO:0000313" key="2">
    <source>
        <dbReference type="EMBL" id="CAA0126129.1"/>
    </source>
</evidence>
<dbReference type="Pfam" id="PF03372">
    <property type="entry name" value="Exo_endo_phos"/>
    <property type="match status" value="1"/>
</dbReference>
<evidence type="ECO:0000313" key="3">
    <source>
        <dbReference type="Proteomes" id="UP000430146"/>
    </source>
</evidence>
<dbReference type="EMBL" id="CACSIP010000024">
    <property type="protein sequence ID" value="CAA0126129.1"/>
    <property type="molecule type" value="Genomic_DNA"/>
</dbReference>
<gene>
    <name evidence="2" type="ORF">AELLOGFF_04779</name>
</gene>
<dbReference type="SUPFAM" id="SSF56219">
    <property type="entry name" value="DNase I-like"/>
    <property type="match status" value="1"/>
</dbReference>
<keyword evidence="3" id="KW-1185">Reference proteome</keyword>
<dbReference type="Gene3D" id="3.60.10.10">
    <property type="entry name" value="Endonuclease/exonuclease/phosphatase"/>
    <property type="match status" value="1"/>
</dbReference>
<protein>
    <recommendedName>
        <fullName evidence="1">Endonuclease/exonuclease/phosphatase domain-containing protein</fullName>
    </recommendedName>
</protein>
<dbReference type="Proteomes" id="UP000430146">
    <property type="component" value="Unassembled WGS sequence"/>
</dbReference>
<dbReference type="GO" id="GO:0003824">
    <property type="term" value="F:catalytic activity"/>
    <property type="evidence" value="ECO:0007669"/>
    <property type="project" value="InterPro"/>
</dbReference>
<evidence type="ECO:0000259" key="1">
    <source>
        <dbReference type="Pfam" id="PF03372"/>
    </source>
</evidence>
<dbReference type="AlphaFoldDB" id="A0A5S9R1P8"/>
<name>A0A5S9R1P8_MYCVN</name>
<accession>A0A5S9R1P8</accession>
<dbReference type="InterPro" id="IPR005135">
    <property type="entry name" value="Endo/exonuclease/phosphatase"/>
</dbReference>
<sequence>MVCEHVELRVLSSNLREGRADIASFTDLARISADVITLSELTPDWVQRFYAAGMRDDFPYSVLVPTPGAGGYGLWSRYPVEVIAPLRGGSMVAARVDIGAVQIEPIVASVHIMNPLTFYGRAFDE</sequence>
<organism evidence="2 3">
    <name type="scientific">Mycolicibacterium vanbaalenii</name>
    <name type="common">Mycobacterium vanbaalenii</name>
    <dbReference type="NCBI Taxonomy" id="110539"/>
    <lineage>
        <taxon>Bacteria</taxon>
        <taxon>Bacillati</taxon>
        <taxon>Actinomycetota</taxon>
        <taxon>Actinomycetes</taxon>
        <taxon>Mycobacteriales</taxon>
        <taxon>Mycobacteriaceae</taxon>
        <taxon>Mycolicibacterium</taxon>
    </lineage>
</organism>
<dbReference type="InterPro" id="IPR036691">
    <property type="entry name" value="Endo/exonu/phosph_ase_sf"/>
</dbReference>
<proteinExistence type="predicted"/>
<reference evidence="2 3" key="1">
    <citation type="submission" date="2019-11" db="EMBL/GenBank/DDBJ databases">
        <authorList>
            <person name="Holert J."/>
        </authorList>
    </citation>
    <scope>NUCLEOTIDE SEQUENCE [LARGE SCALE GENOMIC DNA]</scope>
    <source>
        <strain evidence="2">BC8_1</strain>
    </source>
</reference>